<dbReference type="EC" id="5.3.1.6" evidence="4"/>
<keyword evidence="5" id="KW-0413">Isomerase</keyword>
<name>A0A843VQ53_COLES</name>
<dbReference type="GO" id="GO:0009052">
    <property type="term" value="P:pentose-phosphate shunt, non-oxidative branch"/>
    <property type="evidence" value="ECO:0007669"/>
    <property type="project" value="InterPro"/>
</dbReference>
<dbReference type="InterPro" id="IPR037171">
    <property type="entry name" value="NagB/RpiA_transferase-like"/>
</dbReference>
<dbReference type="GO" id="GO:0004751">
    <property type="term" value="F:ribose-5-phosphate isomerase activity"/>
    <property type="evidence" value="ECO:0007669"/>
    <property type="project" value="UniProtKB-EC"/>
</dbReference>
<dbReference type="SUPFAM" id="SSF100950">
    <property type="entry name" value="NagB/RpiA/CoA transferase-like"/>
    <property type="match status" value="1"/>
</dbReference>
<comment type="catalytic activity">
    <reaction evidence="1">
        <text>aldehydo-D-ribose 5-phosphate = D-ribulose 5-phosphate</text>
        <dbReference type="Rhea" id="RHEA:14657"/>
        <dbReference type="ChEBI" id="CHEBI:58121"/>
        <dbReference type="ChEBI" id="CHEBI:58273"/>
        <dbReference type="EC" id="5.3.1.6"/>
    </reaction>
</comment>
<dbReference type="Pfam" id="PF06026">
    <property type="entry name" value="Rib_5-P_isom_A"/>
    <property type="match status" value="1"/>
</dbReference>
<dbReference type="Gene3D" id="3.30.70.260">
    <property type="match status" value="1"/>
</dbReference>
<comment type="caution">
    <text evidence="6">The sequence shown here is derived from an EMBL/GenBank/DDBJ whole genome shotgun (WGS) entry which is preliminary data.</text>
</comment>
<proteinExistence type="inferred from homology"/>
<evidence type="ECO:0000313" key="7">
    <source>
        <dbReference type="Proteomes" id="UP000652761"/>
    </source>
</evidence>
<evidence type="ECO:0000313" key="6">
    <source>
        <dbReference type="EMBL" id="MQL93409.1"/>
    </source>
</evidence>
<dbReference type="SUPFAM" id="SSF75445">
    <property type="entry name" value="D-ribose-5-phosphate isomerase (RpiA), lid domain"/>
    <property type="match status" value="1"/>
</dbReference>
<comment type="pathway">
    <text evidence="2">Carbohydrate degradation; pentose phosphate pathway; D-ribose 5-phosphate from D-ribulose 5-phosphate (non-oxidative stage): step 1/1.</text>
</comment>
<dbReference type="InterPro" id="IPR004788">
    <property type="entry name" value="Ribose5P_isomerase_type_A"/>
</dbReference>
<gene>
    <name evidence="6" type="ORF">Taro_026058</name>
</gene>
<organism evidence="6 7">
    <name type="scientific">Colocasia esculenta</name>
    <name type="common">Wild taro</name>
    <name type="synonym">Arum esculentum</name>
    <dbReference type="NCBI Taxonomy" id="4460"/>
    <lineage>
        <taxon>Eukaryota</taxon>
        <taxon>Viridiplantae</taxon>
        <taxon>Streptophyta</taxon>
        <taxon>Embryophyta</taxon>
        <taxon>Tracheophyta</taxon>
        <taxon>Spermatophyta</taxon>
        <taxon>Magnoliopsida</taxon>
        <taxon>Liliopsida</taxon>
        <taxon>Araceae</taxon>
        <taxon>Aroideae</taxon>
        <taxon>Colocasieae</taxon>
        <taxon>Colocasia</taxon>
    </lineage>
</organism>
<reference evidence="6" key="1">
    <citation type="submission" date="2017-07" db="EMBL/GenBank/DDBJ databases">
        <title>Taro Niue Genome Assembly and Annotation.</title>
        <authorList>
            <person name="Atibalentja N."/>
            <person name="Keating K."/>
            <person name="Fields C.J."/>
        </authorList>
    </citation>
    <scope>NUCLEOTIDE SEQUENCE</scope>
    <source>
        <strain evidence="6">Niue_2</strain>
        <tissue evidence="6">Leaf</tissue>
    </source>
</reference>
<keyword evidence="7" id="KW-1185">Reference proteome</keyword>
<dbReference type="PANTHER" id="PTHR43748:SF1">
    <property type="entry name" value="RIBOSE-5-PHOSPHATE ISOMERASE 4, CHLOROPLASTIC-RELATED"/>
    <property type="match status" value="1"/>
</dbReference>
<protein>
    <recommendedName>
        <fullName evidence="4">ribose-5-phosphate isomerase</fullName>
        <ecNumber evidence="4">5.3.1.6</ecNumber>
    </recommendedName>
</protein>
<evidence type="ECO:0000256" key="5">
    <source>
        <dbReference type="ARBA" id="ARBA00023235"/>
    </source>
</evidence>
<evidence type="ECO:0000256" key="3">
    <source>
        <dbReference type="ARBA" id="ARBA00008088"/>
    </source>
</evidence>
<dbReference type="AlphaFoldDB" id="A0A843VQ53"/>
<sequence length="366" mass="40005">MMVSTSSGPCILTCPSTFFRRSTPIGARRRAIRLPGRSRLRKGATMACASDGVSQLLEAAKLTKFPVKVLQKVWYRHFRGLEIDNYIKNGMMIGLGSGPASCMAIQHLGRQLQEGSLKDIVGIPTSVSSATEAAKAGIPLNNYQDSLQIDFAFDDADIIEEGTLTAIIGRRKIEGGESIIEEKSIIKTASKLAFIITENQYIRDPDGSVPVIIKSVNWMETAEAIDDLFLGDAEVWRRPATGYAGPLGGDFPLVTREGHHILDVIFTSPIRDLAQVAEDLDRIDGVVDHGVVYGIPCTAIIASEDGRKNHHHNSSGHRLSLRCTEGSTNGMILGGRSHKHQVHSHQTVQVKEAISQEKYAKLAFFF</sequence>
<evidence type="ECO:0000256" key="4">
    <source>
        <dbReference type="ARBA" id="ARBA00011959"/>
    </source>
</evidence>
<dbReference type="UniPathway" id="UPA00115">
    <property type="reaction ID" value="UER00412"/>
</dbReference>
<evidence type="ECO:0000256" key="2">
    <source>
        <dbReference type="ARBA" id="ARBA00004988"/>
    </source>
</evidence>
<dbReference type="Gene3D" id="3.40.50.1360">
    <property type="match status" value="1"/>
</dbReference>
<comment type="similarity">
    <text evidence="3">Belongs to the ribose 5-phosphate isomerase family.</text>
</comment>
<dbReference type="Proteomes" id="UP000652761">
    <property type="component" value="Unassembled WGS sequence"/>
</dbReference>
<evidence type="ECO:0000256" key="1">
    <source>
        <dbReference type="ARBA" id="ARBA00001713"/>
    </source>
</evidence>
<accession>A0A843VQ53</accession>
<dbReference type="InterPro" id="IPR050262">
    <property type="entry name" value="Ribose-5P_isomerase"/>
</dbReference>
<dbReference type="PANTHER" id="PTHR43748">
    <property type="entry name" value="RIBOSE-5-PHOSPHATE ISOMERASE 3, CHLOROPLASTIC-RELATED"/>
    <property type="match status" value="1"/>
</dbReference>
<dbReference type="OrthoDB" id="1555531at2759"/>
<dbReference type="EMBL" id="NMUH01001559">
    <property type="protein sequence ID" value="MQL93409.1"/>
    <property type="molecule type" value="Genomic_DNA"/>
</dbReference>